<evidence type="ECO:0000313" key="1">
    <source>
        <dbReference type="EMBL" id="MDR6208414.1"/>
    </source>
</evidence>
<sequence>MRRLSRRSVLAAAIALALVGVMAGAVVLQRPNDGRAPSEQLVAAVAADPAAVW</sequence>
<organism evidence="1 2">
    <name type="scientific">Nocardioides zeae</name>
    <dbReference type="NCBI Taxonomy" id="1457234"/>
    <lineage>
        <taxon>Bacteria</taxon>
        <taxon>Bacillati</taxon>
        <taxon>Actinomycetota</taxon>
        <taxon>Actinomycetes</taxon>
        <taxon>Propionibacteriales</taxon>
        <taxon>Nocardioidaceae</taxon>
        <taxon>Nocardioides</taxon>
    </lineage>
</organism>
<dbReference type="Proteomes" id="UP001261666">
    <property type="component" value="Unassembled WGS sequence"/>
</dbReference>
<gene>
    <name evidence="1" type="ORF">QE364_000102</name>
</gene>
<keyword evidence="2" id="KW-1185">Reference proteome</keyword>
<reference evidence="1" key="1">
    <citation type="submission" date="2023-08" db="EMBL/GenBank/DDBJ databases">
        <title>Functional and genomic diversity of the sorghum phyllosphere microbiome.</title>
        <authorList>
            <person name="Shade A."/>
        </authorList>
    </citation>
    <scope>NUCLEOTIDE SEQUENCE</scope>
    <source>
        <strain evidence="1">SORGH_AS_0885</strain>
    </source>
</reference>
<protein>
    <submittedName>
        <fullName evidence="1">Uncharacterized protein</fullName>
    </submittedName>
</protein>
<accession>A0ACC6ICJ2</accession>
<comment type="caution">
    <text evidence="1">The sequence shown here is derived from an EMBL/GenBank/DDBJ whole genome shotgun (WGS) entry which is preliminary data.</text>
</comment>
<name>A0ACC6ICJ2_9ACTN</name>
<evidence type="ECO:0000313" key="2">
    <source>
        <dbReference type="Proteomes" id="UP001261666"/>
    </source>
</evidence>
<proteinExistence type="predicted"/>
<dbReference type="EMBL" id="JAVIZJ010000001">
    <property type="protein sequence ID" value="MDR6208414.1"/>
    <property type="molecule type" value="Genomic_DNA"/>
</dbReference>